<reference evidence="2" key="2">
    <citation type="submission" date="2021-12" db="EMBL/GenBank/DDBJ databases">
        <title>Resequencing data analysis of finger millet.</title>
        <authorList>
            <person name="Hatakeyama M."/>
            <person name="Aluri S."/>
            <person name="Balachadran M.T."/>
            <person name="Sivarajan S.R."/>
            <person name="Poveda L."/>
            <person name="Shimizu-Inatsugi R."/>
            <person name="Schlapbach R."/>
            <person name="Sreeman S.M."/>
            <person name="Shimizu K.K."/>
        </authorList>
    </citation>
    <scope>NUCLEOTIDE SEQUENCE</scope>
</reference>
<keyword evidence="1" id="KW-0472">Membrane</keyword>
<accession>A0AAV5CHR2</accession>
<keyword evidence="1" id="KW-1133">Transmembrane helix</keyword>
<dbReference type="Proteomes" id="UP001054889">
    <property type="component" value="Unassembled WGS sequence"/>
</dbReference>
<feature type="transmembrane region" description="Helical" evidence="1">
    <location>
        <begin position="42"/>
        <end position="59"/>
    </location>
</feature>
<evidence type="ECO:0000313" key="2">
    <source>
        <dbReference type="EMBL" id="GJM97695.1"/>
    </source>
</evidence>
<dbReference type="EMBL" id="BQKI01000007">
    <property type="protein sequence ID" value="GJM97695.1"/>
    <property type="molecule type" value="Genomic_DNA"/>
</dbReference>
<feature type="transmembrane region" description="Helical" evidence="1">
    <location>
        <begin position="71"/>
        <end position="90"/>
    </location>
</feature>
<protein>
    <submittedName>
        <fullName evidence="2">Uncharacterized protein</fullName>
    </submittedName>
</protein>
<dbReference type="AlphaFoldDB" id="A0AAV5CHR2"/>
<evidence type="ECO:0000256" key="1">
    <source>
        <dbReference type="SAM" id="Phobius"/>
    </source>
</evidence>
<comment type="caution">
    <text evidence="2">The sequence shown here is derived from an EMBL/GenBank/DDBJ whole genome shotgun (WGS) entry which is preliminary data.</text>
</comment>
<keyword evidence="3" id="KW-1185">Reference proteome</keyword>
<reference evidence="2" key="1">
    <citation type="journal article" date="2018" name="DNA Res.">
        <title>Multiple hybrid de novo genome assembly of finger millet, an orphan allotetraploid crop.</title>
        <authorList>
            <person name="Hatakeyama M."/>
            <person name="Aluri S."/>
            <person name="Balachadran M.T."/>
            <person name="Sivarajan S.R."/>
            <person name="Patrignani A."/>
            <person name="Gruter S."/>
            <person name="Poveda L."/>
            <person name="Shimizu-Inatsugi R."/>
            <person name="Baeten J."/>
            <person name="Francoijs K.J."/>
            <person name="Nataraja K.N."/>
            <person name="Reddy Y.A.N."/>
            <person name="Phadnis S."/>
            <person name="Ravikumar R.L."/>
            <person name="Schlapbach R."/>
            <person name="Sreeman S.M."/>
            <person name="Shimizu K.K."/>
        </authorList>
    </citation>
    <scope>NUCLEOTIDE SEQUENCE</scope>
</reference>
<name>A0AAV5CHR2_ELECO</name>
<keyword evidence="1" id="KW-0812">Transmembrane</keyword>
<proteinExistence type="predicted"/>
<evidence type="ECO:0000313" key="3">
    <source>
        <dbReference type="Proteomes" id="UP001054889"/>
    </source>
</evidence>
<gene>
    <name evidence="2" type="primary">ga14641</name>
    <name evidence="2" type="ORF">PR202_ga14641</name>
</gene>
<organism evidence="2 3">
    <name type="scientific">Eleusine coracana subsp. coracana</name>
    <dbReference type="NCBI Taxonomy" id="191504"/>
    <lineage>
        <taxon>Eukaryota</taxon>
        <taxon>Viridiplantae</taxon>
        <taxon>Streptophyta</taxon>
        <taxon>Embryophyta</taxon>
        <taxon>Tracheophyta</taxon>
        <taxon>Spermatophyta</taxon>
        <taxon>Magnoliopsida</taxon>
        <taxon>Liliopsida</taxon>
        <taxon>Poales</taxon>
        <taxon>Poaceae</taxon>
        <taxon>PACMAD clade</taxon>
        <taxon>Chloridoideae</taxon>
        <taxon>Cynodonteae</taxon>
        <taxon>Eleusininae</taxon>
        <taxon>Eleusine</taxon>
    </lineage>
</organism>
<sequence length="109" mass="11444">MEAPRPKQQEVRREPALAAAAAAGGGGLGAMRQLIDVDDRRLQGAVFLLFWGCSIITYGTVLNRSANPEHVLAGFFIFTAGVGLVVLTLAGAGTGRAASRVEEALRGFF</sequence>